<evidence type="ECO:0000256" key="4">
    <source>
        <dbReference type="ARBA" id="ARBA00022825"/>
    </source>
</evidence>
<sequence length="231" mass="24992">MKLLLTSGGVTNGSIRTGLENLLGKTISESSALCIPTAQYGHPWCTPKTMWNFVSGQEATHMTGLGWSSVGLLELLALPTMNKSRWLPWLDATDVLLVDGGDAVYLRHWLHASGLWEELLNFPDLVWVGVSAGSMVLTPRIGREFVTSGSKGLEASVEDPSAPADQTLGLVNFSLFPHLNHPDMPTNTLDAAQKWFQQIDNDAYALDDQSAVSVVNGERTVISEGTCIQLG</sequence>
<dbReference type="InterPro" id="IPR029062">
    <property type="entry name" value="Class_I_gatase-like"/>
</dbReference>
<protein>
    <submittedName>
        <fullName evidence="5">Dipeptidase E</fullName>
        <ecNumber evidence="5">3.4.13.21</ecNumber>
    </submittedName>
</protein>
<proteinExistence type="inferred from homology"/>
<dbReference type="EMBL" id="JACHBL010000001">
    <property type="protein sequence ID" value="MBB5597768.1"/>
    <property type="molecule type" value="Genomic_DNA"/>
</dbReference>
<dbReference type="InterPro" id="IPR005320">
    <property type="entry name" value="Peptidase_S51"/>
</dbReference>
<dbReference type="RefSeq" id="WP_183640926.1">
    <property type="nucleotide sequence ID" value="NZ_JACHBL010000001.1"/>
</dbReference>
<evidence type="ECO:0000256" key="2">
    <source>
        <dbReference type="ARBA" id="ARBA00022670"/>
    </source>
</evidence>
<dbReference type="GO" id="GO:0006508">
    <property type="term" value="P:proteolysis"/>
    <property type="evidence" value="ECO:0007669"/>
    <property type="project" value="UniProtKB-KW"/>
</dbReference>
<keyword evidence="3 5" id="KW-0378">Hydrolase</keyword>
<reference evidence="5 6" key="1">
    <citation type="submission" date="2020-08" db="EMBL/GenBank/DDBJ databases">
        <title>Sequencing the genomes of 1000 actinobacteria strains.</title>
        <authorList>
            <person name="Klenk H.-P."/>
        </authorList>
    </citation>
    <scope>NUCLEOTIDE SEQUENCE [LARGE SCALE GENOMIC DNA]</scope>
    <source>
        <strain evidence="5 6">DSM 23694</strain>
    </source>
</reference>
<dbReference type="SUPFAM" id="SSF52317">
    <property type="entry name" value="Class I glutamine amidotransferase-like"/>
    <property type="match status" value="1"/>
</dbReference>
<dbReference type="GO" id="GO:0016805">
    <property type="term" value="F:dipeptidase activity"/>
    <property type="evidence" value="ECO:0007669"/>
    <property type="project" value="UniProtKB-KW"/>
</dbReference>
<evidence type="ECO:0000256" key="3">
    <source>
        <dbReference type="ARBA" id="ARBA00022801"/>
    </source>
</evidence>
<name>A0A7W9DAK9_9MICC</name>
<keyword evidence="5" id="KW-0224">Dipeptidase</keyword>
<dbReference type="AlphaFoldDB" id="A0A7W9DAK9"/>
<keyword evidence="2" id="KW-0645">Protease</keyword>
<dbReference type="EC" id="3.4.13.21" evidence="5"/>
<accession>A0A7W9DAK9</accession>
<dbReference type="GO" id="GO:0008236">
    <property type="term" value="F:serine-type peptidase activity"/>
    <property type="evidence" value="ECO:0007669"/>
    <property type="project" value="UniProtKB-KW"/>
</dbReference>
<comment type="caution">
    <text evidence="5">The sequence shown here is derived from an EMBL/GenBank/DDBJ whole genome shotgun (WGS) entry which is preliminary data.</text>
</comment>
<dbReference type="Proteomes" id="UP000523863">
    <property type="component" value="Unassembled WGS sequence"/>
</dbReference>
<dbReference type="Gene3D" id="3.40.50.880">
    <property type="match status" value="1"/>
</dbReference>
<keyword evidence="4" id="KW-0720">Serine protease</keyword>
<evidence type="ECO:0000313" key="5">
    <source>
        <dbReference type="EMBL" id="MBB5597768.1"/>
    </source>
</evidence>
<organism evidence="5 6">
    <name type="scientific">Neomicrococcus lactis</name>
    <dbReference type="NCBI Taxonomy" id="732241"/>
    <lineage>
        <taxon>Bacteria</taxon>
        <taxon>Bacillati</taxon>
        <taxon>Actinomycetota</taxon>
        <taxon>Actinomycetes</taxon>
        <taxon>Micrococcales</taxon>
        <taxon>Micrococcaceae</taxon>
        <taxon>Neomicrococcus</taxon>
    </lineage>
</organism>
<gene>
    <name evidence="5" type="ORF">BKA12_000848</name>
</gene>
<keyword evidence="6" id="KW-1185">Reference proteome</keyword>
<evidence type="ECO:0000313" key="6">
    <source>
        <dbReference type="Proteomes" id="UP000523863"/>
    </source>
</evidence>
<comment type="similarity">
    <text evidence="1">Belongs to the peptidase S51 family.</text>
</comment>
<dbReference type="Pfam" id="PF03575">
    <property type="entry name" value="Peptidase_S51"/>
    <property type="match status" value="1"/>
</dbReference>
<evidence type="ECO:0000256" key="1">
    <source>
        <dbReference type="ARBA" id="ARBA00006534"/>
    </source>
</evidence>